<organism evidence="2">
    <name type="scientific">Ganoderma boninense</name>
    <dbReference type="NCBI Taxonomy" id="34458"/>
    <lineage>
        <taxon>Eukaryota</taxon>
        <taxon>Fungi</taxon>
        <taxon>Dikarya</taxon>
        <taxon>Basidiomycota</taxon>
        <taxon>Agaricomycotina</taxon>
        <taxon>Agaricomycetes</taxon>
        <taxon>Polyporales</taxon>
        <taxon>Polyporaceae</taxon>
        <taxon>Ganoderma</taxon>
    </lineage>
</organism>
<feature type="compositionally biased region" description="Basic and acidic residues" evidence="1">
    <location>
        <begin position="160"/>
        <end position="170"/>
    </location>
</feature>
<protein>
    <submittedName>
        <fullName evidence="2">Probable 3-oxoacyl-[acyl-carrier-protein] reductase oxidoreductase (EC)</fullName>
        <ecNumber evidence="2">1.1.1.100</ecNumber>
    </submittedName>
</protein>
<sequence length="295" mass="30664">MIATVDDDVVMAEGVESMAGVPTTIPEPISRLPPGHGSAGPCSTSIHAMARAALDTREDWDWEKEDREDEEGGIDAPSSAVSRANANFGRPSSPPPITSLPLALLHPSGCISLPAATPSEVKLEEDADGRVGLWEVPTAGIPGSPCQCPTRSRASFAGEPPEKTQAHAAEDSQLPCDTSHTGTPLRVQGGVAIPKGDCAEPGAASASEFSVSFLTGTEASNIQLHFMYDGNGVPWDKGHLSAPSIPMFKDLEAKVTTKGRAVSLCHGDLGLQGHHSQVVTATDSNACLPYLSVSL</sequence>
<evidence type="ECO:0000313" key="2">
    <source>
        <dbReference type="EMBL" id="VWO98204.1"/>
    </source>
</evidence>
<dbReference type="EC" id="1.1.1.100" evidence="2"/>
<dbReference type="AlphaFoldDB" id="A0A5K1JYS0"/>
<reference evidence="2" key="1">
    <citation type="submission" date="2019-10" db="EMBL/GenBank/DDBJ databases">
        <authorList>
            <person name="Nor Muhammad N."/>
        </authorList>
    </citation>
    <scope>NUCLEOTIDE SEQUENCE</scope>
</reference>
<dbReference type="GO" id="GO:0004316">
    <property type="term" value="F:3-oxoacyl-[acyl-carrier-protein] reductase (NADPH) activity"/>
    <property type="evidence" value="ECO:0007669"/>
    <property type="project" value="UniProtKB-EC"/>
</dbReference>
<proteinExistence type="predicted"/>
<keyword evidence="2" id="KW-0560">Oxidoreductase</keyword>
<feature type="region of interest" description="Disordered" evidence="1">
    <location>
        <begin position="62"/>
        <end position="94"/>
    </location>
</feature>
<gene>
    <name evidence="2" type="primary">Q8Y0J2</name>
</gene>
<accession>A0A5K1JYS0</accession>
<dbReference type="EMBL" id="LR726798">
    <property type="protein sequence ID" value="VWO98204.1"/>
    <property type="molecule type" value="Genomic_DNA"/>
</dbReference>
<feature type="compositionally biased region" description="Acidic residues" evidence="1">
    <location>
        <begin position="62"/>
        <end position="73"/>
    </location>
</feature>
<feature type="region of interest" description="Disordered" evidence="1">
    <location>
        <begin position="144"/>
        <end position="181"/>
    </location>
</feature>
<evidence type="ECO:0000256" key="1">
    <source>
        <dbReference type="SAM" id="MobiDB-lite"/>
    </source>
</evidence>
<name>A0A5K1JYS0_9APHY</name>